<comment type="caution">
    <text evidence="2">The sequence shown here is derived from an EMBL/GenBank/DDBJ whole genome shotgun (WGS) entry which is preliminary data.</text>
</comment>
<name>A0A4Q0MIT6_9HYPH</name>
<dbReference type="EMBL" id="RYFI01000008">
    <property type="protein sequence ID" value="RXF73438.1"/>
    <property type="molecule type" value="Genomic_DNA"/>
</dbReference>
<sequence length="397" mass="42922">MQGKSTLTPWRRIISATCEWRINDLWEKEMARSGVKGALLVLAVVLCSGTAHAERYRYTAINVPGSVDTKAMFVNAARQVAGSYTDSDGKVRTFRYADGTTRKYYAPRPNRNENIVPTAIGPTGLVVGTYTADGNLLPFILRPLADGVEGLAFPDSEGEHDITPTAVSNNEKEDVAGYFTVSDGTIRAFNTQAGFTQLTVQIVPGASATKTMAFAQDQIHGFEVPAGVFVTDQQHGYLASSTNTIDPPGSVNTSLTYLNNGVSPDYEYGGYAEGKGGKLFGWVRRGKTFTKYRYPGAVNTKVTRHLGEDVFGEYTDKAGKTHGFQYRGGKYYQVQPKYAEVTLTGVSEDGSFTGYFLGDDGRYHGYLATCDAGPGQCVTGKSEAKPESAGQELADAR</sequence>
<proteinExistence type="predicted"/>
<reference evidence="2 3" key="1">
    <citation type="submission" date="2018-12" db="EMBL/GenBank/DDBJ databases">
        <title>bacterium Hansschlegelia zhihuaiae S113.</title>
        <authorList>
            <person name="He J."/>
        </authorList>
    </citation>
    <scope>NUCLEOTIDE SEQUENCE [LARGE SCALE GENOMIC DNA]</scope>
    <source>
        <strain evidence="2 3">S 113</strain>
    </source>
</reference>
<evidence type="ECO:0000313" key="2">
    <source>
        <dbReference type="EMBL" id="RXF73438.1"/>
    </source>
</evidence>
<feature type="region of interest" description="Disordered" evidence="1">
    <location>
        <begin position="378"/>
        <end position="397"/>
    </location>
</feature>
<keyword evidence="3" id="KW-1185">Reference proteome</keyword>
<evidence type="ECO:0000256" key="1">
    <source>
        <dbReference type="SAM" id="MobiDB-lite"/>
    </source>
</evidence>
<accession>A0A4Q0MIT6</accession>
<dbReference type="Proteomes" id="UP000289708">
    <property type="component" value="Unassembled WGS sequence"/>
</dbReference>
<dbReference type="AlphaFoldDB" id="A0A4Q0MIT6"/>
<gene>
    <name evidence="2" type="ORF">EK403_09555</name>
</gene>
<dbReference type="OrthoDB" id="4209370at2"/>
<evidence type="ECO:0000313" key="3">
    <source>
        <dbReference type="Proteomes" id="UP000289708"/>
    </source>
</evidence>
<organism evidence="2 3">
    <name type="scientific">Hansschlegelia zhihuaiae</name>
    <dbReference type="NCBI Taxonomy" id="405005"/>
    <lineage>
        <taxon>Bacteria</taxon>
        <taxon>Pseudomonadati</taxon>
        <taxon>Pseudomonadota</taxon>
        <taxon>Alphaproteobacteria</taxon>
        <taxon>Hyphomicrobiales</taxon>
        <taxon>Methylopilaceae</taxon>
        <taxon>Hansschlegelia</taxon>
    </lineage>
</organism>
<protein>
    <submittedName>
        <fullName evidence="2">Uncharacterized protein</fullName>
    </submittedName>
</protein>